<dbReference type="Proteomes" id="UP000245207">
    <property type="component" value="Unassembled WGS sequence"/>
</dbReference>
<evidence type="ECO:0000313" key="2">
    <source>
        <dbReference type="EMBL" id="PWA64518.1"/>
    </source>
</evidence>
<dbReference type="AlphaFoldDB" id="A0A2U1MTD6"/>
<dbReference type="Gene3D" id="2.40.50.140">
    <property type="entry name" value="Nucleic acid-binding proteins"/>
    <property type="match status" value="1"/>
</dbReference>
<dbReference type="SUPFAM" id="SSF50249">
    <property type="entry name" value="Nucleic acid-binding proteins"/>
    <property type="match status" value="1"/>
</dbReference>
<feature type="domain" description="Replication factor-A protein 1 N-terminal" evidence="1">
    <location>
        <begin position="8"/>
        <end position="81"/>
    </location>
</feature>
<dbReference type="InterPro" id="IPR007199">
    <property type="entry name" value="Rep_factor-A_N"/>
</dbReference>
<dbReference type="GO" id="GO:0006260">
    <property type="term" value="P:DNA replication"/>
    <property type="evidence" value="ECO:0007669"/>
    <property type="project" value="InterPro"/>
</dbReference>
<dbReference type="EMBL" id="PKPP01004405">
    <property type="protein sequence ID" value="PWA64518.1"/>
    <property type="molecule type" value="Genomic_DNA"/>
</dbReference>
<dbReference type="STRING" id="35608.A0A2U1MTD6"/>
<evidence type="ECO:0000313" key="3">
    <source>
        <dbReference type="Proteomes" id="UP000245207"/>
    </source>
</evidence>
<proteinExistence type="predicted"/>
<protein>
    <recommendedName>
        <fullName evidence="1">Replication factor-A protein 1 N-terminal domain-containing protein</fullName>
    </recommendedName>
</protein>
<sequence>MEATAVNLTPDAISKLLTGDIDEMNPAKPVVQVIDIKRRGEYRIVLSDGSKFVKVYISDRVNKLVRSKQLGKGSIVELTKFSGFKSAVFGWILDISKIAEMMMEKNKENDMGACFEKLDKIGWGTENSMYDTAVLLFGESADYRRVWLHLKPESCEKWVKNAGNISKIAEMMMEKNKENDMGACFEKLDKIGWGTEDSMYDTAVLLFGESADYRKVWLHLKPESCEKWVKNAGSIITLYSYVFTYAICNTRAVFSKQRAAIVHYLGSFHDQIPIVGPVYHLSSVKITGAYIYT</sequence>
<accession>A0A2U1MTD6</accession>
<keyword evidence="3" id="KW-1185">Reference proteome</keyword>
<dbReference type="GO" id="GO:0003677">
    <property type="term" value="F:DNA binding"/>
    <property type="evidence" value="ECO:0007669"/>
    <property type="project" value="InterPro"/>
</dbReference>
<dbReference type="InterPro" id="IPR012340">
    <property type="entry name" value="NA-bd_OB-fold"/>
</dbReference>
<name>A0A2U1MTD6_ARTAN</name>
<evidence type="ECO:0000259" key="1">
    <source>
        <dbReference type="Pfam" id="PF04057"/>
    </source>
</evidence>
<organism evidence="2 3">
    <name type="scientific">Artemisia annua</name>
    <name type="common">Sweet wormwood</name>
    <dbReference type="NCBI Taxonomy" id="35608"/>
    <lineage>
        <taxon>Eukaryota</taxon>
        <taxon>Viridiplantae</taxon>
        <taxon>Streptophyta</taxon>
        <taxon>Embryophyta</taxon>
        <taxon>Tracheophyta</taxon>
        <taxon>Spermatophyta</taxon>
        <taxon>Magnoliopsida</taxon>
        <taxon>eudicotyledons</taxon>
        <taxon>Gunneridae</taxon>
        <taxon>Pentapetalae</taxon>
        <taxon>asterids</taxon>
        <taxon>campanulids</taxon>
        <taxon>Asterales</taxon>
        <taxon>Asteraceae</taxon>
        <taxon>Asteroideae</taxon>
        <taxon>Anthemideae</taxon>
        <taxon>Artemisiinae</taxon>
        <taxon>Artemisia</taxon>
    </lineage>
</organism>
<dbReference type="Pfam" id="PF04057">
    <property type="entry name" value="Rep-A_N"/>
    <property type="match status" value="1"/>
</dbReference>
<reference evidence="2 3" key="1">
    <citation type="journal article" date="2018" name="Mol. Plant">
        <title>The genome of Artemisia annua provides insight into the evolution of Asteraceae family and artemisinin biosynthesis.</title>
        <authorList>
            <person name="Shen Q."/>
            <person name="Zhang L."/>
            <person name="Liao Z."/>
            <person name="Wang S."/>
            <person name="Yan T."/>
            <person name="Shi P."/>
            <person name="Liu M."/>
            <person name="Fu X."/>
            <person name="Pan Q."/>
            <person name="Wang Y."/>
            <person name="Lv Z."/>
            <person name="Lu X."/>
            <person name="Zhang F."/>
            <person name="Jiang W."/>
            <person name="Ma Y."/>
            <person name="Chen M."/>
            <person name="Hao X."/>
            <person name="Li L."/>
            <person name="Tang Y."/>
            <person name="Lv G."/>
            <person name="Zhou Y."/>
            <person name="Sun X."/>
            <person name="Brodelius P.E."/>
            <person name="Rose J.K.C."/>
            <person name="Tang K."/>
        </authorList>
    </citation>
    <scope>NUCLEOTIDE SEQUENCE [LARGE SCALE GENOMIC DNA]</scope>
    <source>
        <strain evidence="3">cv. Huhao1</strain>
        <tissue evidence="2">Leaf</tissue>
    </source>
</reference>
<comment type="caution">
    <text evidence="2">The sequence shown here is derived from an EMBL/GenBank/DDBJ whole genome shotgun (WGS) entry which is preliminary data.</text>
</comment>
<dbReference type="GO" id="GO:0005634">
    <property type="term" value="C:nucleus"/>
    <property type="evidence" value="ECO:0007669"/>
    <property type="project" value="InterPro"/>
</dbReference>
<gene>
    <name evidence="2" type="ORF">CTI12_AA346000</name>
</gene>